<evidence type="ECO:0000256" key="15">
    <source>
        <dbReference type="ARBA" id="ARBA00023278"/>
    </source>
</evidence>
<evidence type="ECO:0000256" key="17">
    <source>
        <dbReference type="ARBA" id="ARBA00032255"/>
    </source>
</evidence>
<comment type="subunit">
    <text evidence="3">Monomer or homodimer.</text>
</comment>
<keyword evidence="15" id="KW-0379">Hydroxylation</keyword>
<evidence type="ECO:0000256" key="23">
    <source>
        <dbReference type="ARBA" id="ARBA00047871"/>
    </source>
</evidence>
<evidence type="ECO:0000256" key="7">
    <source>
        <dbReference type="ARBA" id="ARBA00022490"/>
    </source>
</evidence>
<evidence type="ECO:0000256" key="3">
    <source>
        <dbReference type="ARBA" id="ARBA00011852"/>
    </source>
</evidence>
<comment type="similarity">
    <text evidence="2">Belongs to the NADP-dependent oxidoreductase L4BD family.</text>
</comment>
<evidence type="ECO:0000313" key="36">
    <source>
        <dbReference type="Proteomes" id="UP001652626"/>
    </source>
</evidence>
<reference evidence="37" key="1">
    <citation type="submission" date="2025-04" db="UniProtKB">
        <authorList>
            <consortium name="RefSeq"/>
        </authorList>
    </citation>
    <scope>IDENTIFICATION</scope>
    <source>
        <tissue evidence="37">Thorax</tissue>
        <tissue evidence="38">Whole body</tissue>
    </source>
</reference>
<proteinExistence type="inferred from homology"/>
<comment type="catalytic activity">
    <reaction evidence="34">
        <text>hexanal + NADP(+) = (E)-hex-2-enal + NADPH + H(+)</text>
        <dbReference type="Rhea" id="RHEA:50776"/>
        <dbReference type="ChEBI" id="CHEBI:15378"/>
        <dbReference type="ChEBI" id="CHEBI:28913"/>
        <dbReference type="ChEBI" id="CHEBI:57783"/>
        <dbReference type="ChEBI" id="CHEBI:58349"/>
        <dbReference type="ChEBI" id="CHEBI:88528"/>
    </reaction>
    <physiologicalReaction direction="right-to-left" evidence="34">
        <dbReference type="Rhea" id="RHEA:50778"/>
    </physiologicalReaction>
</comment>
<dbReference type="Proteomes" id="UP001652626">
    <property type="component" value="Chromosome 9"/>
</dbReference>
<gene>
    <name evidence="37 38" type="primary">LOC113394165</name>
</gene>
<dbReference type="PANTHER" id="PTHR43205">
    <property type="entry name" value="PROSTAGLANDIN REDUCTASE"/>
    <property type="match status" value="1"/>
</dbReference>
<dbReference type="Gene3D" id="3.40.50.720">
    <property type="entry name" value="NAD(P)-binding Rossmann-like Domain"/>
    <property type="match status" value="1"/>
</dbReference>
<evidence type="ECO:0000256" key="9">
    <source>
        <dbReference type="ARBA" id="ARBA00022553"/>
    </source>
</evidence>
<dbReference type="SUPFAM" id="SSF51735">
    <property type="entry name" value="NAD(P)-binding Rossmann-fold domains"/>
    <property type="match status" value="1"/>
</dbReference>
<keyword evidence="7" id="KW-0963">Cytoplasm</keyword>
<evidence type="ECO:0000259" key="35">
    <source>
        <dbReference type="SMART" id="SM00829"/>
    </source>
</evidence>
<dbReference type="Gene3D" id="3.90.180.10">
    <property type="entry name" value="Medium-chain alcohol dehydrogenases, catalytic domain"/>
    <property type="match status" value="1"/>
</dbReference>
<keyword evidence="10" id="KW-0276">Fatty acid metabolism</keyword>
<comment type="catalytic activity">
    <reaction evidence="25">
        <text>dodecanal + NADP(+) = (2E)-dodecenal + NADPH + H(+)</text>
        <dbReference type="Rhea" id="RHEA:50784"/>
        <dbReference type="ChEBI" id="CHEBI:15378"/>
        <dbReference type="ChEBI" id="CHEBI:27836"/>
        <dbReference type="ChEBI" id="CHEBI:57783"/>
        <dbReference type="ChEBI" id="CHEBI:58349"/>
        <dbReference type="ChEBI" id="CHEBI:133741"/>
    </reaction>
    <physiologicalReaction direction="right-to-left" evidence="25">
        <dbReference type="Rhea" id="RHEA:50786"/>
    </physiologicalReaction>
</comment>
<comment type="catalytic activity">
    <reaction evidence="20">
        <text>octanal + NADP(+) = (2E)-octenal + NADPH + H(+)</text>
        <dbReference type="Rhea" id="RHEA:50780"/>
        <dbReference type="ChEBI" id="CHEBI:15378"/>
        <dbReference type="ChEBI" id="CHEBI:17935"/>
        <dbReference type="ChEBI" id="CHEBI:57783"/>
        <dbReference type="ChEBI" id="CHEBI:58349"/>
        <dbReference type="ChEBI" id="CHEBI:61748"/>
    </reaction>
    <physiologicalReaction direction="right-to-left" evidence="20">
        <dbReference type="Rhea" id="RHEA:50782"/>
    </physiologicalReaction>
</comment>
<dbReference type="InterPro" id="IPR011032">
    <property type="entry name" value="GroES-like_sf"/>
</dbReference>
<dbReference type="InterPro" id="IPR036291">
    <property type="entry name" value="NAD(P)-bd_dom_sf"/>
</dbReference>
<dbReference type="PANTHER" id="PTHR43205:SF7">
    <property type="entry name" value="PROSTAGLANDIN REDUCTASE 1"/>
    <property type="match status" value="1"/>
</dbReference>
<dbReference type="GO" id="GO:0047522">
    <property type="term" value="F:15-oxoprostaglandin 13-reductase [NAD(P)+] activity"/>
    <property type="evidence" value="ECO:0007669"/>
    <property type="project" value="UniProtKB-EC"/>
</dbReference>
<evidence type="ECO:0000256" key="31">
    <source>
        <dbReference type="ARBA" id="ARBA00049068"/>
    </source>
</evidence>
<evidence type="ECO:0000256" key="6">
    <source>
        <dbReference type="ARBA" id="ARBA00020651"/>
    </source>
</evidence>
<keyword evidence="9" id="KW-0597">Phosphoprotein</keyword>
<comment type="catalytic activity">
    <reaction evidence="26">
        <text>nonan-2-one + NADP(+) = (3E)-nonen-2-one + NADPH + H(+)</text>
        <dbReference type="Rhea" id="RHEA:50616"/>
        <dbReference type="ChEBI" id="CHEBI:15378"/>
        <dbReference type="ChEBI" id="CHEBI:57783"/>
        <dbReference type="ChEBI" id="CHEBI:58349"/>
        <dbReference type="ChEBI" id="CHEBI:77927"/>
        <dbReference type="ChEBI" id="CHEBI:133457"/>
    </reaction>
    <physiologicalReaction direction="right-to-left" evidence="26">
        <dbReference type="Rhea" id="RHEA:50618"/>
    </physiologicalReaction>
</comment>
<evidence type="ECO:0000256" key="28">
    <source>
        <dbReference type="ARBA" id="ARBA00048387"/>
    </source>
</evidence>
<evidence type="ECO:0000256" key="18">
    <source>
        <dbReference type="ARBA" id="ARBA00032297"/>
    </source>
</evidence>
<evidence type="ECO:0000256" key="32">
    <source>
        <dbReference type="ARBA" id="ARBA00049070"/>
    </source>
</evidence>
<comment type="catalytic activity">
    <reaction evidence="33">
        <text>an n-alkanal + NADP(+) = an alk-2-enal + NADPH + H(+)</text>
        <dbReference type="Rhea" id="RHEA:13737"/>
        <dbReference type="ChEBI" id="CHEBI:12834"/>
        <dbReference type="ChEBI" id="CHEBI:13757"/>
        <dbReference type="ChEBI" id="CHEBI:15378"/>
        <dbReference type="ChEBI" id="CHEBI:57783"/>
        <dbReference type="ChEBI" id="CHEBI:58349"/>
        <dbReference type="EC" id="1.3.1.74"/>
    </reaction>
    <physiologicalReaction direction="right-to-left" evidence="33">
        <dbReference type="Rhea" id="RHEA:13739"/>
    </physiologicalReaction>
</comment>
<dbReference type="SUPFAM" id="SSF50129">
    <property type="entry name" value="GroES-like"/>
    <property type="match status" value="1"/>
</dbReference>
<protein>
    <recommendedName>
        <fullName evidence="6">Prostaglandin reductase 1</fullName>
        <ecNumber evidence="4">1.3.1.48</ecNumber>
        <ecNumber evidence="5">1.3.1.74</ecNumber>
    </recommendedName>
    <alternativeName>
        <fullName evidence="19">15-oxoprostaglandin 13-reductase</fullName>
    </alternativeName>
    <alternativeName>
        <fullName evidence="17">Dithiolethione-inducible gene 1 protein</fullName>
    </alternativeName>
    <alternativeName>
        <fullName evidence="16">Leukotriene B4 12-hydroxydehydrogenase</fullName>
    </alternativeName>
    <alternativeName>
        <fullName evidence="18">NAD(P)H-dependent alkenal/one oxidoreductase</fullName>
    </alternativeName>
</protein>
<name>A0A8B8HRL9_VANTA</name>
<keyword evidence="36" id="KW-1185">Reference proteome</keyword>
<dbReference type="FunFam" id="3.40.50.720:FF:000121">
    <property type="entry name" value="Prostaglandin reductase 2"/>
    <property type="match status" value="1"/>
</dbReference>
<dbReference type="InterPro" id="IPR045010">
    <property type="entry name" value="MDR_fam"/>
</dbReference>
<comment type="catalytic activity">
    <reaction evidence="23">
        <text>leukotriene B4 + NADP(+) = 12-oxo-leukotriene B4 + NADPH + H(+)</text>
        <dbReference type="Rhea" id="RHEA:50608"/>
        <dbReference type="ChEBI" id="CHEBI:15378"/>
        <dbReference type="ChEBI" id="CHEBI:57461"/>
        <dbReference type="ChEBI" id="CHEBI:57783"/>
        <dbReference type="ChEBI" id="CHEBI:58349"/>
        <dbReference type="ChEBI" id="CHEBI:133309"/>
    </reaction>
    <physiologicalReaction direction="left-to-right" evidence="23">
        <dbReference type="Rhea" id="RHEA:50609"/>
    </physiologicalReaction>
</comment>
<evidence type="ECO:0000313" key="38">
    <source>
        <dbReference type="RefSeq" id="XP_064071848.1"/>
    </source>
</evidence>
<dbReference type="RefSeq" id="XP_064071848.1">
    <property type="nucleotide sequence ID" value="XM_064215778.1"/>
</dbReference>
<evidence type="ECO:0000256" key="16">
    <source>
        <dbReference type="ARBA" id="ARBA00031851"/>
    </source>
</evidence>
<evidence type="ECO:0000256" key="12">
    <source>
        <dbReference type="ARBA" id="ARBA00022990"/>
    </source>
</evidence>
<sequence>MVKAKKYVVKKYFEGVPKRSDFELVEYELPPLKDGEVLVKTEWVSVDPYLRAYNRNVPVPYDQYGFQVGIVEQSNDTNYPVGARIVTHKGWCDYTVVNTSKVSTGNSTEVTYKLPDLKGMSPSIGIGAVGMPGITAYFGFLELCQPKIGETVVVTGAAGAVGSIVGQIAKIKGCKVIGFAGSDDKVKWLEKELGFDKAINYKTADVQKALQAAAPNGVDCYFDNVGGEISSIIMGQMNKRGRVSVCGSISAYNADPTQIPKATILQPSIVFKELRIEGFVVQRWLDRWPEAITQLITWIKMGQLKPAEHVTVGFDKIFDAFVGMLAGENTGKAVVKI</sequence>
<comment type="catalytic activity">
    <reaction evidence="21">
        <text>decanal + NADP(+) = (2E)-decenal + NADPH + H(+)</text>
        <dbReference type="Rhea" id="RHEA:50612"/>
        <dbReference type="ChEBI" id="CHEBI:15378"/>
        <dbReference type="ChEBI" id="CHEBI:31457"/>
        <dbReference type="ChEBI" id="CHEBI:57783"/>
        <dbReference type="ChEBI" id="CHEBI:58349"/>
        <dbReference type="ChEBI" id="CHEBI:133455"/>
    </reaction>
    <physiologicalReaction direction="right-to-left" evidence="21">
        <dbReference type="Rhea" id="RHEA:50614"/>
    </physiologicalReaction>
</comment>
<evidence type="ECO:0000256" key="10">
    <source>
        <dbReference type="ARBA" id="ARBA00022832"/>
    </source>
</evidence>
<dbReference type="InterPro" id="IPR041694">
    <property type="entry name" value="ADH_N_2"/>
</dbReference>
<keyword evidence="8" id="KW-0644">Prostaglandin metabolism</keyword>
<keyword evidence="13" id="KW-0560">Oxidoreductase</keyword>
<dbReference type="InterPro" id="IPR013149">
    <property type="entry name" value="ADH-like_C"/>
</dbReference>
<evidence type="ECO:0000256" key="8">
    <source>
        <dbReference type="ARBA" id="ARBA00022501"/>
    </source>
</evidence>
<evidence type="ECO:0000256" key="29">
    <source>
        <dbReference type="ARBA" id="ARBA00048591"/>
    </source>
</evidence>
<evidence type="ECO:0000256" key="27">
    <source>
        <dbReference type="ARBA" id="ARBA00048290"/>
    </source>
</evidence>
<evidence type="ECO:0000256" key="20">
    <source>
        <dbReference type="ARBA" id="ARBA00047461"/>
    </source>
</evidence>
<dbReference type="Pfam" id="PF00107">
    <property type="entry name" value="ADH_zinc_N"/>
    <property type="match status" value="1"/>
</dbReference>
<dbReference type="CDD" id="cd08294">
    <property type="entry name" value="leukotriene_B4_DH_like"/>
    <property type="match status" value="1"/>
</dbReference>
<comment type="catalytic activity">
    <reaction evidence="22">
        <text>pentan-2-one + NADP(+) = (E)-pent-3-en-2-one + NADPH + H(+)</text>
        <dbReference type="Rhea" id="RHEA:50788"/>
        <dbReference type="ChEBI" id="CHEBI:15378"/>
        <dbReference type="ChEBI" id="CHEBI:16472"/>
        <dbReference type="ChEBI" id="CHEBI:57783"/>
        <dbReference type="ChEBI" id="CHEBI:58349"/>
        <dbReference type="ChEBI" id="CHEBI:145276"/>
    </reaction>
    <physiologicalReaction direction="right-to-left" evidence="22">
        <dbReference type="Rhea" id="RHEA:50790"/>
    </physiologicalReaction>
</comment>
<keyword evidence="12" id="KW-0007">Acetylation</keyword>
<dbReference type="InterPro" id="IPR014190">
    <property type="entry name" value="PTGR1"/>
</dbReference>
<dbReference type="Pfam" id="PF16884">
    <property type="entry name" value="ADH_N_2"/>
    <property type="match status" value="1"/>
</dbReference>
<comment type="catalytic activity">
    <reaction evidence="32">
        <text>13,14-dihydro-15-oxo-prostaglandin E1 + NADP(+) = 15-oxoprostaglandin E1 + NADPH + H(+)</text>
        <dbReference type="Rhea" id="RHEA:50584"/>
        <dbReference type="ChEBI" id="CHEBI:15378"/>
        <dbReference type="ChEBI" id="CHEBI:57401"/>
        <dbReference type="ChEBI" id="CHEBI:57783"/>
        <dbReference type="ChEBI" id="CHEBI:58349"/>
        <dbReference type="ChEBI" id="CHEBI:133408"/>
    </reaction>
    <physiologicalReaction direction="right-to-left" evidence="32">
        <dbReference type="Rhea" id="RHEA:50586"/>
    </physiologicalReaction>
</comment>
<evidence type="ECO:0000256" key="30">
    <source>
        <dbReference type="ARBA" id="ARBA00048953"/>
    </source>
</evidence>
<evidence type="ECO:0000256" key="34">
    <source>
        <dbReference type="ARBA" id="ARBA00049368"/>
    </source>
</evidence>
<dbReference type="GO" id="GO:0006693">
    <property type="term" value="P:prostaglandin metabolic process"/>
    <property type="evidence" value="ECO:0007669"/>
    <property type="project" value="UniProtKB-KW"/>
</dbReference>
<accession>A0A8B8HRL9</accession>
<comment type="subcellular location">
    <subcellularLocation>
        <location evidence="1">Cytoplasm</location>
    </subcellularLocation>
</comment>
<evidence type="ECO:0000256" key="24">
    <source>
        <dbReference type="ARBA" id="ARBA00047878"/>
    </source>
</evidence>
<comment type="catalytic activity">
    <reaction evidence="28">
        <text>4-hydroxynonanal + NADP(+) = (E)-4-hydroxynon-2-enal + NADPH + H(+)</text>
        <dbReference type="Rhea" id="RHEA:64736"/>
        <dbReference type="ChEBI" id="CHEBI:15378"/>
        <dbReference type="ChEBI" id="CHEBI:57783"/>
        <dbReference type="ChEBI" id="CHEBI:58349"/>
        <dbReference type="ChEBI" id="CHEBI:58968"/>
        <dbReference type="ChEBI" id="CHEBI:156112"/>
    </reaction>
    <physiologicalReaction direction="right-to-left" evidence="28">
        <dbReference type="Rhea" id="RHEA:64738"/>
    </physiologicalReaction>
</comment>
<dbReference type="InterPro" id="IPR020843">
    <property type="entry name" value="ER"/>
</dbReference>
<dbReference type="GeneID" id="113394165"/>
<dbReference type="GO" id="GO:0005737">
    <property type="term" value="C:cytoplasm"/>
    <property type="evidence" value="ECO:0007669"/>
    <property type="project" value="UniProtKB-SubCell"/>
</dbReference>
<dbReference type="OMA" id="GKLHMER"/>
<dbReference type="RefSeq" id="XP_026487162.1">
    <property type="nucleotide sequence ID" value="XM_026631377.1"/>
</dbReference>
<keyword evidence="14" id="KW-0443">Lipid metabolism</keyword>
<evidence type="ECO:0000256" key="19">
    <source>
        <dbReference type="ARBA" id="ARBA00033119"/>
    </source>
</evidence>
<evidence type="ECO:0000256" key="25">
    <source>
        <dbReference type="ARBA" id="ARBA00047903"/>
    </source>
</evidence>
<evidence type="ECO:0000256" key="1">
    <source>
        <dbReference type="ARBA" id="ARBA00004496"/>
    </source>
</evidence>
<comment type="catalytic activity">
    <reaction evidence="27">
        <text>13,14-dihydro-15-oxo-PGF2alpha + NADP(+) = 15-oxoprostaglandin F2alpha + NADPH + H(+)</text>
        <dbReference type="Rhea" id="RHEA:50588"/>
        <dbReference type="ChEBI" id="CHEBI:15378"/>
        <dbReference type="ChEBI" id="CHEBI:57783"/>
        <dbReference type="ChEBI" id="CHEBI:58349"/>
        <dbReference type="ChEBI" id="CHEBI:133374"/>
        <dbReference type="ChEBI" id="CHEBI:133409"/>
    </reaction>
    <physiologicalReaction direction="right-to-left" evidence="27">
        <dbReference type="Rhea" id="RHEA:50590"/>
    </physiologicalReaction>
</comment>
<feature type="domain" description="Enoyl reductase (ER)" evidence="35">
    <location>
        <begin position="15"/>
        <end position="335"/>
    </location>
</feature>
<dbReference type="EC" id="1.3.1.48" evidence="4"/>
<comment type="catalytic activity">
    <reaction evidence="31">
        <text>(5S,12S)-dihydroxy-(6E,10E,12E,14Z)-eicosatetraenoate + NADP(+) = 12-oxo-(5S)-hydroxy-(6E,8E,10E,14Z)-eicosatetraenoate + NADPH + H(+)</text>
        <dbReference type="Rhea" id="RHEA:51212"/>
        <dbReference type="ChEBI" id="CHEBI:15378"/>
        <dbReference type="ChEBI" id="CHEBI:57783"/>
        <dbReference type="ChEBI" id="CHEBI:58349"/>
        <dbReference type="ChEBI" id="CHEBI:133974"/>
        <dbReference type="ChEBI" id="CHEBI:133975"/>
    </reaction>
    <physiologicalReaction direction="left-to-right" evidence="31">
        <dbReference type="Rhea" id="RHEA:51213"/>
    </physiologicalReaction>
</comment>
<dbReference type="AlphaFoldDB" id="A0A8B8HRL9"/>
<evidence type="ECO:0000256" key="33">
    <source>
        <dbReference type="ARBA" id="ARBA00049179"/>
    </source>
</evidence>
<comment type="catalytic activity">
    <reaction evidence="24">
        <text>13,14-dihydro-15-oxo-prostaglandin F1alpha + NADP(+) = 15-oxoprostaglandin F1alpha + NADPH + H(+)</text>
        <dbReference type="Rhea" id="RHEA:50592"/>
        <dbReference type="ChEBI" id="CHEBI:15378"/>
        <dbReference type="ChEBI" id="CHEBI:57783"/>
        <dbReference type="ChEBI" id="CHEBI:58349"/>
        <dbReference type="ChEBI" id="CHEBI:79072"/>
        <dbReference type="ChEBI" id="CHEBI:133411"/>
    </reaction>
    <physiologicalReaction direction="right-to-left" evidence="24">
        <dbReference type="Rhea" id="RHEA:50594"/>
    </physiologicalReaction>
</comment>
<dbReference type="GO" id="GO:0032440">
    <property type="term" value="F:2-alkenal reductase [NAD(P)H] activity"/>
    <property type="evidence" value="ECO:0007669"/>
    <property type="project" value="UniProtKB-EC"/>
</dbReference>
<dbReference type="SMART" id="SM00829">
    <property type="entry name" value="PKS_ER"/>
    <property type="match status" value="1"/>
</dbReference>
<evidence type="ECO:0000256" key="26">
    <source>
        <dbReference type="ARBA" id="ARBA00048066"/>
    </source>
</evidence>
<evidence type="ECO:0000313" key="37">
    <source>
        <dbReference type="RefSeq" id="XP_026487162.1"/>
    </source>
</evidence>
<evidence type="ECO:0000256" key="4">
    <source>
        <dbReference type="ARBA" id="ARBA00011981"/>
    </source>
</evidence>
<evidence type="ECO:0000256" key="13">
    <source>
        <dbReference type="ARBA" id="ARBA00023002"/>
    </source>
</evidence>
<comment type="catalytic activity">
    <reaction evidence="30">
        <text>6-trans-leukotriene B4 + NADP(+) = 12-oxo-(5S)-hydroxy-(6E,8E,10E,14Z)-eicosatetraenoate + NADPH + H(+)</text>
        <dbReference type="Rhea" id="RHEA:51204"/>
        <dbReference type="ChEBI" id="CHEBI:15378"/>
        <dbReference type="ChEBI" id="CHEBI:57783"/>
        <dbReference type="ChEBI" id="CHEBI:58349"/>
        <dbReference type="ChEBI" id="CHEBI:90723"/>
        <dbReference type="ChEBI" id="CHEBI:133974"/>
    </reaction>
    <physiologicalReaction direction="left-to-right" evidence="30">
        <dbReference type="Rhea" id="RHEA:51205"/>
    </physiologicalReaction>
</comment>
<dbReference type="EC" id="1.3.1.74" evidence="5"/>
<evidence type="ECO:0000256" key="5">
    <source>
        <dbReference type="ARBA" id="ARBA00012410"/>
    </source>
</evidence>
<dbReference type="OrthoDB" id="809632at2759"/>
<organism evidence="36 37">
    <name type="scientific">Vanessa tameamea</name>
    <name type="common">Kamehameha butterfly</name>
    <dbReference type="NCBI Taxonomy" id="334116"/>
    <lineage>
        <taxon>Eukaryota</taxon>
        <taxon>Metazoa</taxon>
        <taxon>Ecdysozoa</taxon>
        <taxon>Arthropoda</taxon>
        <taxon>Hexapoda</taxon>
        <taxon>Insecta</taxon>
        <taxon>Pterygota</taxon>
        <taxon>Neoptera</taxon>
        <taxon>Endopterygota</taxon>
        <taxon>Lepidoptera</taxon>
        <taxon>Glossata</taxon>
        <taxon>Ditrysia</taxon>
        <taxon>Papilionoidea</taxon>
        <taxon>Nymphalidae</taxon>
        <taxon>Nymphalinae</taxon>
        <taxon>Vanessa</taxon>
    </lineage>
</organism>
<evidence type="ECO:0000256" key="14">
    <source>
        <dbReference type="ARBA" id="ARBA00023098"/>
    </source>
</evidence>
<keyword evidence="11" id="KW-0521">NADP</keyword>
<comment type="catalytic activity">
    <reaction evidence="29">
        <text>20-hydroxy-leukotriene B4 + NADP(+) = 12-oxo-20-hydroxy-leukotriene B4 + NADPH + H(+)</text>
        <dbReference type="Rhea" id="RHEA:51208"/>
        <dbReference type="ChEBI" id="CHEBI:15378"/>
        <dbReference type="ChEBI" id="CHEBI:57460"/>
        <dbReference type="ChEBI" id="CHEBI:57783"/>
        <dbReference type="ChEBI" id="CHEBI:58349"/>
        <dbReference type="ChEBI" id="CHEBI:133346"/>
    </reaction>
    <physiologicalReaction direction="left-to-right" evidence="29">
        <dbReference type="Rhea" id="RHEA:51209"/>
    </physiologicalReaction>
</comment>
<evidence type="ECO:0000256" key="11">
    <source>
        <dbReference type="ARBA" id="ARBA00022857"/>
    </source>
</evidence>
<evidence type="ECO:0000256" key="2">
    <source>
        <dbReference type="ARBA" id="ARBA00010460"/>
    </source>
</evidence>
<evidence type="ECO:0000256" key="22">
    <source>
        <dbReference type="ARBA" id="ARBA00047742"/>
    </source>
</evidence>
<evidence type="ECO:0000256" key="21">
    <source>
        <dbReference type="ARBA" id="ARBA00047617"/>
    </source>
</evidence>